<evidence type="ECO:0000256" key="5">
    <source>
        <dbReference type="SAM" id="Phobius"/>
    </source>
</evidence>
<dbReference type="PANTHER" id="PTHR31234:SF39">
    <property type="entry name" value="HARPIN-INDUCED PROTEIN 1 CONTAINING PROTEIN, EXPRESSED"/>
    <property type="match status" value="1"/>
</dbReference>
<dbReference type="Proteomes" id="UP001567538">
    <property type="component" value="Unassembled WGS sequence"/>
</dbReference>
<feature type="transmembrane region" description="Helical" evidence="5">
    <location>
        <begin position="24"/>
        <end position="46"/>
    </location>
</feature>
<keyword evidence="2 5" id="KW-0812">Transmembrane</keyword>
<keyword evidence="8" id="KW-1185">Reference proteome</keyword>
<sequence>MSNSKDAPSPPTVQPKQPNATRCVAIVVLVLILLTLFVVAVIWLAVQPKKLAYSIEHSSINGYAGNATGNATFHCLLRSRNPNRRVSFRFKRIEVEAYYHSGKLFNGSAAPFSQPVRNVTEVEVDLAEVRAALQGKEAGLFEAERAAGSVKMEVKVTGKINMKIGVFKVHRTVRATCGPYDVPFKESEGFRRVECDTDISY</sequence>
<evidence type="ECO:0000256" key="2">
    <source>
        <dbReference type="ARBA" id="ARBA00022692"/>
    </source>
</evidence>
<dbReference type="GO" id="GO:0016020">
    <property type="term" value="C:membrane"/>
    <property type="evidence" value="ECO:0007669"/>
    <property type="project" value="UniProtKB-SubCell"/>
</dbReference>
<comment type="caution">
    <text evidence="7">The sequence shown here is derived from an EMBL/GenBank/DDBJ whole genome shotgun (WGS) entry which is preliminary data.</text>
</comment>
<reference evidence="7 8" key="1">
    <citation type="submission" date="2024-06" db="EMBL/GenBank/DDBJ databases">
        <title>A chromosome level genome sequence of Diviner's sage (Salvia divinorum).</title>
        <authorList>
            <person name="Ford S.A."/>
            <person name="Ro D.-K."/>
            <person name="Ness R.W."/>
            <person name="Phillips M.A."/>
        </authorList>
    </citation>
    <scope>NUCLEOTIDE SEQUENCE [LARGE SCALE GENOMIC DNA]</scope>
    <source>
        <strain evidence="7">SAF-2024a</strain>
        <tissue evidence="7">Leaf</tissue>
    </source>
</reference>
<organism evidence="7 8">
    <name type="scientific">Salvia divinorum</name>
    <name type="common">Maria pastora</name>
    <name type="synonym">Diviner's sage</name>
    <dbReference type="NCBI Taxonomy" id="28513"/>
    <lineage>
        <taxon>Eukaryota</taxon>
        <taxon>Viridiplantae</taxon>
        <taxon>Streptophyta</taxon>
        <taxon>Embryophyta</taxon>
        <taxon>Tracheophyta</taxon>
        <taxon>Spermatophyta</taxon>
        <taxon>Magnoliopsida</taxon>
        <taxon>eudicotyledons</taxon>
        <taxon>Gunneridae</taxon>
        <taxon>Pentapetalae</taxon>
        <taxon>asterids</taxon>
        <taxon>lamiids</taxon>
        <taxon>Lamiales</taxon>
        <taxon>Lamiaceae</taxon>
        <taxon>Nepetoideae</taxon>
        <taxon>Mentheae</taxon>
        <taxon>Salviinae</taxon>
        <taxon>Salvia</taxon>
        <taxon>Salvia subgen. Calosphace</taxon>
    </lineage>
</organism>
<dbReference type="Pfam" id="PF03168">
    <property type="entry name" value="LEA_2"/>
    <property type="match status" value="1"/>
</dbReference>
<dbReference type="EMBL" id="JBEAFC010000004">
    <property type="protein sequence ID" value="KAL1557692.1"/>
    <property type="molecule type" value="Genomic_DNA"/>
</dbReference>
<accession>A0ABD1HML0</accession>
<proteinExistence type="predicted"/>
<dbReference type="AlphaFoldDB" id="A0ABD1HML0"/>
<evidence type="ECO:0000259" key="6">
    <source>
        <dbReference type="Pfam" id="PF03168"/>
    </source>
</evidence>
<feature type="domain" description="Late embryogenesis abundant protein LEA-2 subgroup" evidence="6">
    <location>
        <begin position="77"/>
        <end position="176"/>
    </location>
</feature>
<keyword evidence="3 5" id="KW-1133">Transmembrane helix</keyword>
<dbReference type="PANTHER" id="PTHR31234">
    <property type="entry name" value="LATE EMBRYOGENESIS ABUNDANT (LEA) HYDROXYPROLINE-RICH GLYCOPROTEIN FAMILY"/>
    <property type="match status" value="1"/>
</dbReference>
<dbReference type="InterPro" id="IPR004864">
    <property type="entry name" value="LEA_2"/>
</dbReference>
<comment type="subcellular location">
    <subcellularLocation>
        <location evidence="1">Membrane</location>
        <topology evidence="1">Single-pass membrane protein</topology>
    </subcellularLocation>
</comment>
<evidence type="ECO:0000256" key="1">
    <source>
        <dbReference type="ARBA" id="ARBA00004167"/>
    </source>
</evidence>
<evidence type="ECO:0000256" key="4">
    <source>
        <dbReference type="ARBA" id="ARBA00023136"/>
    </source>
</evidence>
<gene>
    <name evidence="7" type="ORF">AAHA92_08242</name>
</gene>
<dbReference type="InterPro" id="IPR044839">
    <property type="entry name" value="NDR1-like"/>
</dbReference>
<protein>
    <recommendedName>
        <fullName evidence="6">Late embryogenesis abundant protein LEA-2 subgroup domain-containing protein</fullName>
    </recommendedName>
</protein>
<name>A0ABD1HML0_SALDI</name>
<evidence type="ECO:0000313" key="8">
    <source>
        <dbReference type="Proteomes" id="UP001567538"/>
    </source>
</evidence>
<evidence type="ECO:0000256" key="3">
    <source>
        <dbReference type="ARBA" id="ARBA00022989"/>
    </source>
</evidence>
<keyword evidence="4 5" id="KW-0472">Membrane</keyword>
<evidence type="ECO:0000313" key="7">
    <source>
        <dbReference type="EMBL" id="KAL1557692.1"/>
    </source>
</evidence>